<keyword evidence="2" id="KW-0012">Acyltransferase</keyword>
<keyword evidence="1 4" id="KW-0808">Transferase</keyword>
<feature type="domain" description="N-acetyltransferase" evidence="3">
    <location>
        <begin position="1"/>
        <end position="212"/>
    </location>
</feature>
<dbReference type="RefSeq" id="WP_071927330.1">
    <property type="nucleotide sequence ID" value="NZ_CP018082.1"/>
</dbReference>
<dbReference type="EMBL" id="CP018082">
    <property type="protein sequence ID" value="APE34147.1"/>
    <property type="molecule type" value="Genomic_DNA"/>
</dbReference>
<organism evidence="4 5">
    <name type="scientific">Nocardia mangyaensis</name>
    <dbReference type="NCBI Taxonomy" id="2213200"/>
    <lineage>
        <taxon>Bacteria</taxon>
        <taxon>Bacillati</taxon>
        <taxon>Actinomycetota</taxon>
        <taxon>Actinomycetes</taxon>
        <taxon>Mycobacteriales</taxon>
        <taxon>Nocardiaceae</taxon>
        <taxon>Nocardia</taxon>
    </lineage>
</organism>
<dbReference type="OrthoDB" id="8593648at2"/>
<dbReference type="InterPro" id="IPR016181">
    <property type="entry name" value="Acyl_CoA_acyltransferase"/>
</dbReference>
<dbReference type="PANTHER" id="PTHR43877">
    <property type="entry name" value="AMINOALKYLPHOSPHONATE N-ACETYLTRANSFERASE-RELATED-RELATED"/>
    <property type="match status" value="1"/>
</dbReference>
<dbReference type="PROSITE" id="PS51186">
    <property type="entry name" value="GNAT"/>
    <property type="match status" value="1"/>
</dbReference>
<proteinExistence type="predicted"/>
<dbReference type="AlphaFoldDB" id="A0A1J0VQ35"/>
<evidence type="ECO:0000256" key="1">
    <source>
        <dbReference type="ARBA" id="ARBA00022679"/>
    </source>
</evidence>
<dbReference type="SUPFAM" id="SSF55729">
    <property type="entry name" value="Acyl-CoA N-acyltransferases (Nat)"/>
    <property type="match status" value="1"/>
</dbReference>
<evidence type="ECO:0000256" key="2">
    <source>
        <dbReference type="ARBA" id="ARBA00023315"/>
    </source>
</evidence>
<dbReference type="Pfam" id="PF00583">
    <property type="entry name" value="Acetyltransf_1"/>
    <property type="match status" value="1"/>
</dbReference>
<dbReference type="InterPro" id="IPR050832">
    <property type="entry name" value="Bact_Acetyltransf"/>
</dbReference>
<evidence type="ECO:0000313" key="5">
    <source>
        <dbReference type="Proteomes" id="UP000183810"/>
    </source>
</evidence>
<name>A0A1J0VQ35_9NOCA</name>
<dbReference type="KEGG" id="nsl:BOX37_09450"/>
<dbReference type="Gene3D" id="3.40.630.30">
    <property type="match status" value="1"/>
</dbReference>
<protein>
    <submittedName>
        <fullName evidence="4">GNAT family N-acetyltransferase</fullName>
    </submittedName>
</protein>
<dbReference type="PANTHER" id="PTHR43877:SF2">
    <property type="entry name" value="AMINOALKYLPHOSPHONATE N-ACETYLTRANSFERASE-RELATED"/>
    <property type="match status" value="1"/>
</dbReference>
<keyword evidence="5" id="KW-1185">Reference proteome</keyword>
<reference evidence="4" key="1">
    <citation type="submission" date="2016-11" db="EMBL/GenBank/DDBJ databases">
        <authorList>
            <person name="Jaros S."/>
            <person name="Januszkiewicz K."/>
            <person name="Wedrychowicz H."/>
        </authorList>
    </citation>
    <scope>NUCLEOTIDE SEQUENCE [LARGE SCALE GENOMIC DNA]</scope>
    <source>
        <strain evidence="4">Y48</strain>
    </source>
</reference>
<dbReference type="GO" id="GO:0016747">
    <property type="term" value="F:acyltransferase activity, transferring groups other than amino-acyl groups"/>
    <property type="evidence" value="ECO:0007669"/>
    <property type="project" value="InterPro"/>
</dbReference>
<gene>
    <name evidence="4" type="ORF">BOX37_09450</name>
</gene>
<sequence>MEIREFAESDRTELRALAQIAGEGSPTASLWGHPESEAAIYLDPYLDREPESVFVSVEEGKLTGFLVGTVDSAKFPSEEARMTDAIRRYRLGVRRGPALFFARAMADTVAAKLRRHETAGEYDDPDYPAHLHINLAPAARGTGAAEALVHRFLDHARTAGAPGCYLQTLTENTRAVRFFTRVGFTLLGAPTDVPGLRYQGRRVHQQTMVQSL</sequence>
<evidence type="ECO:0000313" key="4">
    <source>
        <dbReference type="EMBL" id="APE34147.1"/>
    </source>
</evidence>
<accession>A0A1J0VQ35</accession>
<evidence type="ECO:0000259" key="3">
    <source>
        <dbReference type="PROSITE" id="PS51186"/>
    </source>
</evidence>
<dbReference type="Proteomes" id="UP000183810">
    <property type="component" value="Chromosome"/>
</dbReference>
<dbReference type="InterPro" id="IPR000182">
    <property type="entry name" value="GNAT_dom"/>
</dbReference>